<dbReference type="SUPFAM" id="SSF54236">
    <property type="entry name" value="Ubiquitin-like"/>
    <property type="match status" value="1"/>
</dbReference>
<dbReference type="InterPro" id="IPR029071">
    <property type="entry name" value="Ubiquitin-like_domsf"/>
</dbReference>
<dbReference type="PANTHER" id="PTHR10562">
    <property type="entry name" value="SMALL UBIQUITIN-RELATED MODIFIER"/>
    <property type="match status" value="1"/>
</dbReference>
<dbReference type="RefSeq" id="XP_001382378.1">
    <property type="nucleotide sequence ID" value="XM_001382341.1"/>
</dbReference>
<sequence>MSDTEQNNTPKEEKTDNTHINLKVSDGSAEIFFKIKRSTPMKRLMEAFCKRQGKDLSSLRFLIDGTRIYPNNTPDELELEDGDTIEAHREQTGGSY</sequence>
<dbReference type="SMART" id="SM00213">
    <property type="entry name" value="UBQ"/>
    <property type="match status" value="1"/>
</dbReference>
<name>A3LNK8_PICST</name>
<keyword evidence="3" id="KW-1185">Reference proteome</keyword>
<dbReference type="STRING" id="322104.A3LNK8"/>
<proteinExistence type="predicted"/>
<reference evidence="2 3" key="1">
    <citation type="journal article" date="2007" name="Nat. Biotechnol.">
        <title>Genome sequence of the lignocellulose-bioconverting and xylose-fermenting yeast Pichia stipitis.</title>
        <authorList>
            <person name="Jeffries T.W."/>
            <person name="Grigoriev I.V."/>
            <person name="Grimwood J."/>
            <person name="Laplaza J.M."/>
            <person name="Aerts A."/>
            <person name="Salamov A."/>
            <person name="Schmutz J."/>
            <person name="Lindquist E."/>
            <person name="Dehal P."/>
            <person name="Shapiro H."/>
            <person name="Jin Y.S."/>
            <person name="Passoth V."/>
            <person name="Richardson P.M."/>
        </authorList>
    </citation>
    <scope>NUCLEOTIDE SEQUENCE [LARGE SCALE GENOMIC DNA]</scope>
    <source>
        <strain evidence="3">ATCC 58785 / CBS 6054 / NBRC 10063 / NRRL Y-11545</strain>
    </source>
</reference>
<dbReference type="GeneID" id="4837071"/>
<accession>A3LNK8</accession>
<dbReference type="GO" id="GO:0016925">
    <property type="term" value="P:protein sumoylation"/>
    <property type="evidence" value="ECO:0007669"/>
    <property type="project" value="EnsemblFungi"/>
</dbReference>
<dbReference type="GO" id="GO:0005940">
    <property type="term" value="C:septin ring"/>
    <property type="evidence" value="ECO:0007669"/>
    <property type="project" value="EnsemblFungi"/>
</dbReference>
<evidence type="ECO:0000313" key="3">
    <source>
        <dbReference type="Proteomes" id="UP000002258"/>
    </source>
</evidence>
<dbReference type="InParanoid" id="A3LNK8"/>
<feature type="domain" description="Ubiquitin-like" evidence="1">
    <location>
        <begin position="18"/>
        <end position="94"/>
    </location>
</feature>
<dbReference type="GO" id="GO:0000794">
    <property type="term" value="C:condensed nuclear chromosome"/>
    <property type="evidence" value="ECO:0007669"/>
    <property type="project" value="EnsemblFungi"/>
</dbReference>
<dbReference type="Gene3D" id="3.10.20.90">
    <property type="entry name" value="Phosphatidylinositol 3-kinase Catalytic Subunit, Chain A, domain 1"/>
    <property type="match status" value="1"/>
</dbReference>
<dbReference type="FunFam" id="3.10.20.90:FF:000155">
    <property type="entry name" value="Ubiquitin-like protein SMT3"/>
    <property type="match status" value="1"/>
</dbReference>
<gene>
    <name evidence="2" type="ORF">PICST_56381</name>
</gene>
<dbReference type="CDD" id="cd16116">
    <property type="entry name" value="Ubl_Smt3_like"/>
    <property type="match status" value="1"/>
</dbReference>
<dbReference type="EMBL" id="CP000496">
    <property type="protein sequence ID" value="ABN64349.1"/>
    <property type="molecule type" value="Genomic_DNA"/>
</dbReference>
<dbReference type="Proteomes" id="UP000002258">
    <property type="component" value="Chromosome 2"/>
</dbReference>
<dbReference type="AlphaFoldDB" id="A3LNK8"/>
<dbReference type="FunCoup" id="A3LNK8">
    <property type="interactions" value="1179"/>
</dbReference>
<dbReference type="HOGENOM" id="CLU_148322_6_0_1"/>
<evidence type="ECO:0000259" key="1">
    <source>
        <dbReference type="PROSITE" id="PS50053"/>
    </source>
</evidence>
<dbReference type="PROSITE" id="PS50053">
    <property type="entry name" value="UBIQUITIN_2"/>
    <property type="match status" value="1"/>
</dbReference>
<dbReference type="InterPro" id="IPR022617">
    <property type="entry name" value="Rad60/SUMO-like_dom"/>
</dbReference>
<dbReference type="InterPro" id="IPR000626">
    <property type="entry name" value="Ubiquitin-like_dom"/>
</dbReference>
<dbReference type="OMA" id="MKIYCAR"/>
<dbReference type="KEGG" id="pic:PICST_56381"/>
<dbReference type="GO" id="GO:0031386">
    <property type="term" value="F:protein tag activity"/>
    <property type="evidence" value="ECO:0007669"/>
    <property type="project" value="EnsemblFungi"/>
</dbReference>
<dbReference type="eggNOG" id="KOG1769">
    <property type="taxonomic scope" value="Eukaryota"/>
</dbReference>
<dbReference type="GO" id="GO:0042802">
    <property type="term" value="F:identical protein binding"/>
    <property type="evidence" value="ECO:0007669"/>
    <property type="project" value="EnsemblFungi"/>
</dbReference>
<protein>
    <recommendedName>
        <fullName evidence="1">Ubiquitin-like domain-containing protein</fullName>
    </recommendedName>
</protein>
<organism evidence="2 3">
    <name type="scientific">Scheffersomyces stipitis (strain ATCC 58785 / CBS 6054 / NBRC 10063 / NRRL Y-11545)</name>
    <name type="common">Yeast</name>
    <name type="synonym">Pichia stipitis</name>
    <dbReference type="NCBI Taxonomy" id="322104"/>
    <lineage>
        <taxon>Eukaryota</taxon>
        <taxon>Fungi</taxon>
        <taxon>Dikarya</taxon>
        <taxon>Ascomycota</taxon>
        <taxon>Saccharomycotina</taxon>
        <taxon>Pichiomycetes</taxon>
        <taxon>Debaryomycetaceae</taxon>
        <taxon>Scheffersomyces</taxon>
    </lineage>
</organism>
<evidence type="ECO:0000313" key="2">
    <source>
        <dbReference type="EMBL" id="ABN64349.1"/>
    </source>
</evidence>
<dbReference type="OrthoDB" id="442921at2759"/>
<dbReference type="Pfam" id="PF11976">
    <property type="entry name" value="Rad60-SLD"/>
    <property type="match status" value="1"/>
</dbReference>